<evidence type="ECO:0000313" key="2">
    <source>
        <dbReference type="EMBL" id="CAA9549852.1"/>
    </source>
</evidence>
<evidence type="ECO:0000256" key="1">
    <source>
        <dbReference type="SAM" id="MobiDB-lite"/>
    </source>
</evidence>
<organism evidence="2">
    <name type="scientific">uncultured Thermomicrobiales bacterium</name>
    <dbReference type="NCBI Taxonomy" id="1645740"/>
    <lineage>
        <taxon>Bacteria</taxon>
        <taxon>Pseudomonadati</taxon>
        <taxon>Thermomicrobiota</taxon>
        <taxon>Thermomicrobia</taxon>
        <taxon>Thermomicrobiales</taxon>
        <taxon>environmental samples</taxon>
    </lineage>
</organism>
<reference evidence="2" key="1">
    <citation type="submission" date="2020-02" db="EMBL/GenBank/DDBJ databases">
        <authorList>
            <person name="Meier V. D."/>
        </authorList>
    </citation>
    <scope>NUCLEOTIDE SEQUENCE</scope>
    <source>
        <strain evidence="2">AVDCRST_MAG88</strain>
    </source>
</reference>
<dbReference type="EMBL" id="CADCWM010000240">
    <property type="protein sequence ID" value="CAA9549852.1"/>
    <property type="molecule type" value="Genomic_DNA"/>
</dbReference>
<proteinExistence type="predicted"/>
<accession>A0A6J4UG49</accession>
<feature type="region of interest" description="Disordered" evidence="1">
    <location>
        <begin position="1"/>
        <end position="32"/>
    </location>
</feature>
<protein>
    <submittedName>
        <fullName evidence="2">Uncharacterized protein</fullName>
    </submittedName>
</protein>
<sequence length="56" mass="5882">VRPRRGVPADGRAPTGRPSHPARGHRIDVPGTSAKVGTIGMAIRSQRHGRPRPGGL</sequence>
<name>A0A6J4UG49_9BACT</name>
<gene>
    <name evidence="2" type="ORF">AVDCRST_MAG88-687</name>
</gene>
<feature type="non-terminal residue" evidence="2">
    <location>
        <position position="56"/>
    </location>
</feature>
<feature type="non-terminal residue" evidence="2">
    <location>
        <position position="1"/>
    </location>
</feature>
<dbReference type="AlphaFoldDB" id="A0A6J4UG49"/>